<protein>
    <submittedName>
        <fullName evidence="2">Uncharacterized protein</fullName>
    </submittedName>
</protein>
<dbReference type="EMBL" id="JAPFFF010000002">
    <property type="protein sequence ID" value="KAK8896290.1"/>
    <property type="molecule type" value="Genomic_DNA"/>
</dbReference>
<dbReference type="Proteomes" id="UP001470230">
    <property type="component" value="Unassembled WGS sequence"/>
</dbReference>
<comment type="caution">
    <text evidence="2">The sequence shown here is derived from an EMBL/GenBank/DDBJ whole genome shotgun (WGS) entry which is preliminary data.</text>
</comment>
<organism evidence="2 3">
    <name type="scientific">Tritrichomonas musculus</name>
    <dbReference type="NCBI Taxonomy" id="1915356"/>
    <lineage>
        <taxon>Eukaryota</taxon>
        <taxon>Metamonada</taxon>
        <taxon>Parabasalia</taxon>
        <taxon>Tritrichomonadida</taxon>
        <taxon>Tritrichomonadidae</taxon>
        <taxon>Tritrichomonas</taxon>
    </lineage>
</organism>
<evidence type="ECO:0000256" key="1">
    <source>
        <dbReference type="SAM" id="MobiDB-lite"/>
    </source>
</evidence>
<feature type="region of interest" description="Disordered" evidence="1">
    <location>
        <begin position="518"/>
        <end position="571"/>
    </location>
</feature>
<reference evidence="2 3" key="1">
    <citation type="submission" date="2024-04" db="EMBL/GenBank/DDBJ databases">
        <title>Tritrichomonas musculus Genome.</title>
        <authorList>
            <person name="Alves-Ferreira E."/>
            <person name="Grigg M."/>
            <person name="Lorenzi H."/>
            <person name="Galac M."/>
        </authorList>
    </citation>
    <scope>NUCLEOTIDE SEQUENCE [LARGE SCALE GENOMIC DNA]</scope>
    <source>
        <strain evidence="2 3">EAF2021</strain>
    </source>
</reference>
<proteinExistence type="predicted"/>
<feature type="compositionally biased region" description="Low complexity" evidence="1">
    <location>
        <begin position="398"/>
        <end position="423"/>
    </location>
</feature>
<feature type="compositionally biased region" description="Basic and acidic residues" evidence="1">
    <location>
        <begin position="540"/>
        <end position="564"/>
    </location>
</feature>
<keyword evidence="3" id="KW-1185">Reference proteome</keyword>
<evidence type="ECO:0000313" key="3">
    <source>
        <dbReference type="Proteomes" id="UP001470230"/>
    </source>
</evidence>
<accession>A0ABR2KYT9</accession>
<evidence type="ECO:0000313" key="2">
    <source>
        <dbReference type="EMBL" id="KAK8896290.1"/>
    </source>
</evidence>
<gene>
    <name evidence="2" type="ORF">M9Y10_014187</name>
</gene>
<name>A0ABR2KYT9_9EUKA</name>
<feature type="region of interest" description="Disordered" evidence="1">
    <location>
        <begin position="398"/>
        <end position="427"/>
    </location>
</feature>
<sequence length="571" mass="64665">MSRFFYIKSNVKTTTDYRQNNRSSIYNKESKQPNPNLMKSVHFDLDYMRTKDDQKDYPSLITKKYIKREENSAPSVEMNFLTNYKNLRKITDNSPTFSSYNLQSKIIAANLSYEGPLPTSSSSLRATTPTNTSMQSLLASFYSPEYSTSQNISSRRNPRQTNTVRSPRTCFLENFERTQMLIRHSFIMNSNSIGSTSSYSVPNIHNPNLRAESPPSSLNKSTFDINFNLNIPQKAGFENSLSSSGIAVENEIGYEDYNLKVPYDEFQVTHFFEKTSKLAKTANLKSIIDSNGAENQNALQSFDLNDSRKRRGKKEKMSIVDSIISKYHPDQSTDFIQTKDSTDISANSIDFKKFRFDSDQEAKNNNFQFQAPIQQQQTKILIQEQDQDQGLNQLSELSFSSQESLATSPSTSPSASPTSSPSSIKKGLSALDKNSQNLETEVMLSAKGSKQDDKYDEAIIISNGNKKMINLSEKLEKFRSTINIVRKTEEDFGDLLKSEEDDEDTSSVKPNTLSEIKELPAEALSEPSLIFNDQLQEEDDRNKNENNENTKDSKNNENAIKGDENNQVDNS</sequence>